<organism evidence="1 2">
    <name type="scientific">Dendrobium nobile</name>
    <name type="common">Orchid</name>
    <dbReference type="NCBI Taxonomy" id="94219"/>
    <lineage>
        <taxon>Eukaryota</taxon>
        <taxon>Viridiplantae</taxon>
        <taxon>Streptophyta</taxon>
        <taxon>Embryophyta</taxon>
        <taxon>Tracheophyta</taxon>
        <taxon>Spermatophyta</taxon>
        <taxon>Magnoliopsida</taxon>
        <taxon>Liliopsida</taxon>
        <taxon>Asparagales</taxon>
        <taxon>Orchidaceae</taxon>
        <taxon>Epidendroideae</taxon>
        <taxon>Malaxideae</taxon>
        <taxon>Dendrobiinae</taxon>
        <taxon>Dendrobium</taxon>
    </lineage>
</organism>
<proteinExistence type="predicted"/>
<keyword evidence="2" id="KW-1185">Reference proteome</keyword>
<dbReference type="EMBL" id="JAGYWB010000016">
    <property type="protein sequence ID" value="KAI0496906.1"/>
    <property type="molecule type" value="Genomic_DNA"/>
</dbReference>
<dbReference type="Proteomes" id="UP000829196">
    <property type="component" value="Unassembled WGS sequence"/>
</dbReference>
<evidence type="ECO:0000313" key="2">
    <source>
        <dbReference type="Proteomes" id="UP000829196"/>
    </source>
</evidence>
<evidence type="ECO:0000313" key="1">
    <source>
        <dbReference type="EMBL" id="KAI0496906.1"/>
    </source>
</evidence>
<sequence length="82" mass="9567">MKQKNEIKEVKMCTNFFQDSSEALRDIRKVGSFKKNGCICMIQRQLECLPTARDYNLEDYLHYPKIPNSPKCTISQVATYSK</sequence>
<protein>
    <submittedName>
        <fullName evidence="1">Uncharacterized protein</fullName>
    </submittedName>
</protein>
<reference evidence="1" key="1">
    <citation type="journal article" date="2022" name="Front. Genet.">
        <title>Chromosome-Scale Assembly of the Dendrobium nobile Genome Provides Insights Into the Molecular Mechanism of the Biosynthesis of the Medicinal Active Ingredient of Dendrobium.</title>
        <authorList>
            <person name="Xu Q."/>
            <person name="Niu S.-C."/>
            <person name="Li K.-L."/>
            <person name="Zheng P.-J."/>
            <person name="Zhang X.-J."/>
            <person name="Jia Y."/>
            <person name="Liu Y."/>
            <person name="Niu Y.-X."/>
            <person name="Yu L.-H."/>
            <person name="Chen D.-F."/>
            <person name="Zhang G.-Q."/>
        </authorList>
    </citation>
    <scope>NUCLEOTIDE SEQUENCE</scope>
    <source>
        <tissue evidence="1">Leaf</tissue>
    </source>
</reference>
<name>A0A8T3AK48_DENNO</name>
<gene>
    <name evidence="1" type="ORF">KFK09_023232</name>
</gene>
<dbReference type="AlphaFoldDB" id="A0A8T3AK48"/>
<comment type="caution">
    <text evidence="1">The sequence shown here is derived from an EMBL/GenBank/DDBJ whole genome shotgun (WGS) entry which is preliminary data.</text>
</comment>
<accession>A0A8T3AK48</accession>